<accession>Q97DE4</accession>
<dbReference type="RefSeq" id="WP_010966799.1">
    <property type="nucleotide sequence ID" value="NC_003030.1"/>
</dbReference>
<dbReference type="PIR" id="H97333">
    <property type="entry name" value="H97333"/>
</dbReference>
<dbReference type="STRING" id="272562.CA_C3534"/>
<dbReference type="SUPFAM" id="SSF53335">
    <property type="entry name" value="S-adenosyl-L-methionine-dependent methyltransferases"/>
    <property type="match status" value="1"/>
</dbReference>
<protein>
    <submittedName>
        <fullName evidence="7">Site-specific modification DNA-methyltransferase</fullName>
    </submittedName>
</protein>
<dbReference type="AlphaFoldDB" id="Q97DE4"/>
<feature type="domain" description="Type II methyltransferase M.Eco57I C-terminal" evidence="6">
    <location>
        <begin position="278"/>
        <end position="542"/>
    </location>
</feature>
<evidence type="ECO:0000313" key="8">
    <source>
        <dbReference type="Proteomes" id="UP000000814"/>
    </source>
</evidence>
<dbReference type="eggNOG" id="COG0827">
    <property type="taxonomic scope" value="Bacteria"/>
</dbReference>
<dbReference type="HOGENOM" id="CLU_020255_1_0_9"/>
<dbReference type="PANTHER" id="PTHR33841:SF5">
    <property type="entry name" value="DNA METHYLASE (MODIFICATION METHYLASE) (METHYLTRANSFERASE)-RELATED"/>
    <property type="match status" value="1"/>
</dbReference>
<feature type="domain" description="DNA methylase adenine-specific" evidence="5">
    <location>
        <begin position="2"/>
        <end position="266"/>
    </location>
</feature>
<keyword evidence="8" id="KW-1185">Reference proteome</keyword>
<dbReference type="REBASE" id="5525">
    <property type="entry name" value="M.Cac824ORF3534P"/>
</dbReference>
<dbReference type="Proteomes" id="UP000000814">
    <property type="component" value="Chromosome"/>
</dbReference>
<evidence type="ECO:0000259" key="6">
    <source>
        <dbReference type="Pfam" id="PF22837"/>
    </source>
</evidence>
<proteinExistence type="predicted"/>
<evidence type="ECO:0000259" key="5">
    <source>
        <dbReference type="Pfam" id="PF02384"/>
    </source>
</evidence>
<evidence type="ECO:0000256" key="3">
    <source>
        <dbReference type="ARBA" id="ARBA00022691"/>
    </source>
</evidence>
<dbReference type="Pfam" id="PF22837">
    <property type="entry name" value="M_Eco57I_C"/>
    <property type="match status" value="1"/>
</dbReference>
<reference evidence="7 8" key="1">
    <citation type="journal article" date="2001" name="J. Bacteriol.">
        <title>Genome sequence and comparative analysis of the solvent-producing bacterium Clostridium acetobutylicum.</title>
        <authorList>
            <person name="Nolling J."/>
            <person name="Breton G."/>
            <person name="Omelchenko M.V."/>
            <person name="Makarova K.S."/>
            <person name="Zeng Q."/>
            <person name="Gibson R."/>
            <person name="Lee H.M."/>
            <person name="Dubois J."/>
            <person name="Qiu D."/>
            <person name="Hitti J."/>
            <person name="Wolf Y.I."/>
            <person name="Tatusov R.L."/>
            <person name="Sabathe F."/>
            <person name="Doucette-Stamm L."/>
            <person name="Soucaille P."/>
            <person name="Daly M.J."/>
            <person name="Bennett G.N."/>
            <person name="Koonin E.V."/>
            <person name="Smith D.R."/>
        </authorList>
    </citation>
    <scope>NUCLEOTIDE SEQUENCE [LARGE SCALE GENOMIC DNA]</scope>
    <source>
        <strain evidence="8">ATCC 824 / DSM 792 / JCM 1419 / LMG 5710 / VKM B-1787</strain>
    </source>
</reference>
<dbReference type="PATRIC" id="fig|272562.8.peg.3723"/>
<gene>
    <name evidence="7" type="ordered locus">CA_C3534</name>
</gene>
<dbReference type="PRINTS" id="PR00507">
    <property type="entry name" value="N12N6MTFRASE"/>
</dbReference>
<dbReference type="EMBL" id="AE001437">
    <property type="protein sequence ID" value="AAK81459.1"/>
    <property type="molecule type" value="Genomic_DNA"/>
</dbReference>
<sequence length="571" mass="67333">MLLRKDATEERLTGRYFTPKDLASYIIDWVIQDNNINKILEPSCGNGVFLECLGERRLEDGRNITAIEIDEDVSFEASMQIDNSLRFNNCYDYQRALRNDGDIVNNGIVIINDDFYKVYEQELQGQRFQAIVGNPPYIRYQYLSEQQREEQSKILIRNNMRPNKLINAWVSFVVACAEILDGNGKMGLVIPAELLQVAYAEDLRRFIMRTFQRITIVTFRELVFPNVQQEVVLLLVEKEILHTREHQLRIVEYQDINELTESNDLDEYPFNDVEINESKWTKYFLSANDIRLINNIRENDKFVRFSDVARVEVGITTGNNDYFCVNRRVVEEYDLERVCRPLIARSVNINGVKFTYEDWKSNIENGAKTYLIDFPDVPYDEYQLSYKQYIEYGIHNDKNSGYKCRIRDRWYKVPSIWVPDAFFLRRNHLYPKFVLNSQEVNAVSTDTMHRVRFNNHDDRERILLSYYNSIALAFTEIEGRSYGGGVLEILPREVGRIIMPDLRNRELIDDATVSNLLNRIDGYIRSNDNILGIVDEIDEIILVEIMGVDENVVREFRNIWLTLQRRRLNRR</sequence>
<dbReference type="OrthoDB" id="9815272at2"/>
<dbReference type="InterPro" id="IPR054520">
    <property type="entry name" value="M_Eco57I_C"/>
</dbReference>
<dbReference type="Pfam" id="PF02384">
    <property type="entry name" value="N6_Mtase"/>
    <property type="match status" value="1"/>
</dbReference>
<dbReference type="PROSITE" id="PS00092">
    <property type="entry name" value="N6_MTASE"/>
    <property type="match status" value="1"/>
</dbReference>
<keyword evidence="4" id="KW-0680">Restriction system</keyword>
<dbReference type="GO" id="GO:0003677">
    <property type="term" value="F:DNA binding"/>
    <property type="evidence" value="ECO:0007669"/>
    <property type="project" value="InterPro"/>
</dbReference>
<dbReference type="GO" id="GO:0032259">
    <property type="term" value="P:methylation"/>
    <property type="evidence" value="ECO:0007669"/>
    <property type="project" value="UniProtKB-KW"/>
</dbReference>
<evidence type="ECO:0000256" key="1">
    <source>
        <dbReference type="ARBA" id="ARBA00022603"/>
    </source>
</evidence>
<keyword evidence="1" id="KW-0489">Methyltransferase</keyword>
<evidence type="ECO:0000256" key="2">
    <source>
        <dbReference type="ARBA" id="ARBA00022679"/>
    </source>
</evidence>
<organism evidence="7 8">
    <name type="scientific">Clostridium acetobutylicum (strain ATCC 824 / DSM 792 / JCM 1419 / IAM 19013 / LMG 5710 / NBRC 13948 / NRRL B-527 / VKM B-1787 / 2291 / W)</name>
    <dbReference type="NCBI Taxonomy" id="272562"/>
    <lineage>
        <taxon>Bacteria</taxon>
        <taxon>Bacillati</taxon>
        <taxon>Bacillota</taxon>
        <taxon>Clostridia</taxon>
        <taxon>Eubacteriales</taxon>
        <taxon>Clostridiaceae</taxon>
        <taxon>Clostridium</taxon>
    </lineage>
</organism>
<name>Q97DE4_CLOAB</name>
<evidence type="ECO:0000256" key="4">
    <source>
        <dbReference type="ARBA" id="ARBA00022747"/>
    </source>
</evidence>
<dbReference type="GO" id="GO:0009307">
    <property type="term" value="P:DNA restriction-modification system"/>
    <property type="evidence" value="ECO:0007669"/>
    <property type="project" value="UniProtKB-KW"/>
</dbReference>
<keyword evidence="2" id="KW-0808">Transferase</keyword>
<dbReference type="KEGG" id="cac:CA_C3534"/>
<dbReference type="InterPro" id="IPR050953">
    <property type="entry name" value="N4_N6_ade-DNA_methylase"/>
</dbReference>
<dbReference type="InterPro" id="IPR029063">
    <property type="entry name" value="SAM-dependent_MTases_sf"/>
</dbReference>
<dbReference type="GO" id="GO:0009007">
    <property type="term" value="F:site-specific DNA-methyltransferase (adenine-specific) activity"/>
    <property type="evidence" value="ECO:0007669"/>
    <property type="project" value="UniProtKB-EC"/>
</dbReference>
<dbReference type="GeneID" id="45000025"/>
<dbReference type="Gene3D" id="3.40.50.150">
    <property type="entry name" value="Vaccinia Virus protein VP39"/>
    <property type="match status" value="1"/>
</dbReference>
<dbReference type="GO" id="GO:0008170">
    <property type="term" value="F:N-methyltransferase activity"/>
    <property type="evidence" value="ECO:0007669"/>
    <property type="project" value="InterPro"/>
</dbReference>
<evidence type="ECO:0000313" key="7">
    <source>
        <dbReference type="EMBL" id="AAK81459.1"/>
    </source>
</evidence>
<dbReference type="InterPro" id="IPR003356">
    <property type="entry name" value="DNA_methylase_A-5"/>
</dbReference>
<keyword evidence="3" id="KW-0949">S-adenosyl-L-methionine</keyword>
<dbReference type="InterPro" id="IPR002052">
    <property type="entry name" value="DNA_methylase_N6_adenine_CS"/>
</dbReference>
<dbReference type="PANTHER" id="PTHR33841">
    <property type="entry name" value="DNA METHYLTRANSFERASE YEEA-RELATED"/>
    <property type="match status" value="1"/>
</dbReference>